<evidence type="ECO:0000256" key="1">
    <source>
        <dbReference type="ARBA" id="ARBA00004370"/>
    </source>
</evidence>
<name>A0A395IV11_9HELO</name>
<comment type="subcellular location">
    <subcellularLocation>
        <location evidence="1">Membrane</location>
    </subcellularLocation>
</comment>
<feature type="transmembrane region" description="Helical" evidence="6">
    <location>
        <begin position="213"/>
        <end position="233"/>
    </location>
</feature>
<keyword evidence="4 6" id="KW-0472">Membrane</keyword>
<dbReference type="EMBL" id="QKRW01000016">
    <property type="protein sequence ID" value="RAL63981.1"/>
    <property type="molecule type" value="Genomic_DNA"/>
</dbReference>
<evidence type="ECO:0000256" key="4">
    <source>
        <dbReference type="ARBA" id="ARBA00023136"/>
    </source>
</evidence>
<keyword evidence="3 6" id="KW-1133">Transmembrane helix</keyword>
<evidence type="ECO:0000313" key="9">
    <source>
        <dbReference type="Proteomes" id="UP000249056"/>
    </source>
</evidence>
<dbReference type="AlphaFoldDB" id="A0A395IV11"/>
<dbReference type="InterPro" id="IPR013057">
    <property type="entry name" value="AA_transpt_TM"/>
</dbReference>
<gene>
    <name evidence="8" type="ORF">DID88_003169</name>
</gene>
<protein>
    <recommendedName>
        <fullName evidence="7">Amino acid transporter transmembrane domain-containing protein</fullName>
    </recommendedName>
</protein>
<proteinExistence type="predicted"/>
<feature type="region of interest" description="Disordered" evidence="5">
    <location>
        <begin position="1"/>
        <end position="34"/>
    </location>
</feature>
<sequence length="397" mass="43330">MATTAELAGSAGDPQARTENVNPSTYVQPQHKKLHDPSVTFEEYRYYADLARAEEHASTNHDIGDTTFFSLIVPPKNSKGQAPVNSTIVEKSTGEKGVNGDTREETTVAERDVHGMAHGDRATVTNDEWTNASRALRTATWSAVFYLITTDILGPFGVPFALGTLGWGPGIALYTALSQVLKFKLCYAICCLVFALAGFFLGQVRTLQKFGWLANAAIWMNVFIIFCTMGVVAHSAHQNYLAVDAAAGTALGDALVTPDDAGNFLPVTTFGHLPPSTAGFTGAVNGLMQAVYAYGGAMLFTEFMSEMRKPRDFWKGMICAQAFIYILYIFYGYFIYGYQGQYAVNPSYQGVSPYAWQTINNIIAFISALIAAGLYGNIGIKSLIQQYIHEFLWCSTS</sequence>
<feature type="compositionally biased region" description="Polar residues" evidence="5">
    <location>
        <begin position="17"/>
        <end position="28"/>
    </location>
</feature>
<dbReference type="GO" id="GO:0016020">
    <property type="term" value="C:membrane"/>
    <property type="evidence" value="ECO:0007669"/>
    <property type="project" value="UniProtKB-SubCell"/>
</dbReference>
<feature type="transmembrane region" description="Helical" evidence="6">
    <location>
        <begin position="143"/>
        <end position="162"/>
    </location>
</feature>
<dbReference type="Pfam" id="PF01490">
    <property type="entry name" value="Aa_trans"/>
    <property type="match status" value="1"/>
</dbReference>
<keyword evidence="2 6" id="KW-0812">Transmembrane</keyword>
<evidence type="ECO:0000256" key="6">
    <source>
        <dbReference type="SAM" id="Phobius"/>
    </source>
</evidence>
<organism evidence="8 9">
    <name type="scientific">Monilinia fructigena</name>
    <dbReference type="NCBI Taxonomy" id="38457"/>
    <lineage>
        <taxon>Eukaryota</taxon>
        <taxon>Fungi</taxon>
        <taxon>Dikarya</taxon>
        <taxon>Ascomycota</taxon>
        <taxon>Pezizomycotina</taxon>
        <taxon>Leotiomycetes</taxon>
        <taxon>Helotiales</taxon>
        <taxon>Sclerotiniaceae</taxon>
        <taxon>Monilinia</taxon>
    </lineage>
</organism>
<feature type="transmembrane region" description="Helical" evidence="6">
    <location>
        <begin position="354"/>
        <end position="375"/>
    </location>
</feature>
<evidence type="ECO:0000256" key="3">
    <source>
        <dbReference type="ARBA" id="ARBA00022989"/>
    </source>
</evidence>
<evidence type="ECO:0000256" key="5">
    <source>
        <dbReference type="SAM" id="MobiDB-lite"/>
    </source>
</evidence>
<reference evidence="8 9" key="1">
    <citation type="submission" date="2018-06" db="EMBL/GenBank/DDBJ databases">
        <title>Genome Sequence of the Brown Rot Fungal Pathogen Monilinia fructigena.</title>
        <authorList>
            <person name="Landi L."/>
            <person name="De Miccolis Angelini R.M."/>
            <person name="Pollastro S."/>
            <person name="Abate D."/>
            <person name="Faretra F."/>
            <person name="Romanazzi G."/>
        </authorList>
    </citation>
    <scope>NUCLEOTIDE SEQUENCE [LARGE SCALE GENOMIC DNA]</scope>
    <source>
        <strain evidence="8 9">Mfrg269</strain>
    </source>
</reference>
<accession>A0A395IV11</accession>
<feature type="transmembrane region" description="Helical" evidence="6">
    <location>
        <begin position="182"/>
        <end position="201"/>
    </location>
</feature>
<feature type="transmembrane region" description="Helical" evidence="6">
    <location>
        <begin position="313"/>
        <end position="334"/>
    </location>
</feature>
<feature type="domain" description="Amino acid transporter transmembrane" evidence="7">
    <location>
        <begin position="185"/>
        <end position="376"/>
    </location>
</feature>
<comment type="caution">
    <text evidence="8">The sequence shown here is derived from an EMBL/GenBank/DDBJ whole genome shotgun (WGS) entry which is preliminary data.</text>
</comment>
<keyword evidence="9" id="KW-1185">Reference proteome</keyword>
<evidence type="ECO:0000259" key="7">
    <source>
        <dbReference type="Pfam" id="PF01490"/>
    </source>
</evidence>
<evidence type="ECO:0000256" key="2">
    <source>
        <dbReference type="ARBA" id="ARBA00022692"/>
    </source>
</evidence>
<feature type="transmembrane region" description="Helical" evidence="6">
    <location>
        <begin position="280"/>
        <end position="301"/>
    </location>
</feature>
<dbReference type="Proteomes" id="UP000249056">
    <property type="component" value="Unassembled WGS sequence"/>
</dbReference>
<evidence type="ECO:0000313" key="8">
    <source>
        <dbReference type="EMBL" id="RAL63981.1"/>
    </source>
</evidence>
<dbReference type="OrthoDB" id="40134at2759"/>